<dbReference type="EMBL" id="JOTP01000005">
    <property type="protein sequence ID" value="KEP27145.1"/>
    <property type="molecule type" value="Genomic_DNA"/>
</dbReference>
<evidence type="ECO:0000256" key="2">
    <source>
        <dbReference type="SAM" id="Phobius"/>
    </source>
</evidence>
<feature type="transmembrane region" description="Helical" evidence="2">
    <location>
        <begin position="37"/>
        <end position="56"/>
    </location>
</feature>
<evidence type="ECO:0000313" key="3">
    <source>
        <dbReference type="EMBL" id="KEP27145.1"/>
    </source>
</evidence>
<keyword evidence="2" id="KW-0812">Transmembrane</keyword>
<name>A0A081LD19_9BACI</name>
<keyword evidence="4" id="KW-1185">Reference proteome</keyword>
<evidence type="ECO:0000313" key="4">
    <source>
        <dbReference type="Proteomes" id="UP000028091"/>
    </source>
</evidence>
<organism evidence="3 4">
    <name type="scientific">Bacillus zhangzhouensis</name>
    <dbReference type="NCBI Taxonomy" id="1178540"/>
    <lineage>
        <taxon>Bacteria</taxon>
        <taxon>Bacillati</taxon>
        <taxon>Bacillota</taxon>
        <taxon>Bacilli</taxon>
        <taxon>Bacillales</taxon>
        <taxon>Bacillaceae</taxon>
        <taxon>Bacillus</taxon>
    </lineage>
</organism>
<feature type="transmembrane region" description="Helical" evidence="2">
    <location>
        <begin position="6"/>
        <end position="25"/>
    </location>
</feature>
<dbReference type="AlphaFoldDB" id="A0A081LD19"/>
<keyword evidence="2" id="KW-0472">Membrane</keyword>
<gene>
    <name evidence="3" type="ORF">BA70_15800</name>
</gene>
<dbReference type="Pfam" id="PF09581">
    <property type="entry name" value="Spore_III_AF"/>
    <property type="match status" value="1"/>
</dbReference>
<dbReference type="RefSeq" id="WP_034319680.1">
    <property type="nucleotide sequence ID" value="NZ_JOTP01000005.1"/>
</dbReference>
<dbReference type="InterPro" id="IPR014245">
    <property type="entry name" value="Spore_III_AF"/>
</dbReference>
<proteinExistence type="predicted"/>
<sequence>MSFLTEWITSIILFILFAIVIDLLLPNSSMQKYAKMVVSLLLIVVMLNPIFALFRADPDQIFSELMKGKEEAQSEEIKNQMNLEKKEIQASQRAYILKQMAVQLEKSAKEPLEKESYEMKHVEVLADEEHLDQNMEADQFRIKAVLSPLAGDAVETVAKVDIDLTRQKEESAESSSKEAARIKKTLADIWNTSPEHIALNIEGGDAADDE</sequence>
<dbReference type="OrthoDB" id="2375554at2"/>
<dbReference type="NCBIfam" id="TIGR02896">
    <property type="entry name" value="spore_III_AF"/>
    <property type="match status" value="1"/>
</dbReference>
<reference evidence="3 4" key="1">
    <citation type="submission" date="2012-09" db="EMBL/GenBank/DDBJ databases">
        <title>Genome Sequence of Bacillus sp. DW5-4.</title>
        <authorList>
            <person name="Lai Q."/>
            <person name="Liu Y."/>
            <person name="Shao Z."/>
        </authorList>
    </citation>
    <scope>NUCLEOTIDE SEQUENCE [LARGE SCALE GENOMIC DNA]</scope>
    <source>
        <strain evidence="3 4">DW5-4</strain>
    </source>
</reference>
<feature type="coiled-coil region" evidence="1">
    <location>
        <begin position="67"/>
        <end position="94"/>
    </location>
</feature>
<keyword evidence="2" id="KW-1133">Transmembrane helix</keyword>
<evidence type="ECO:0000256" key="1">
    <source>
        <dbReference type="SAM" id="Coils"/>
    </source>
</evidence>
<accession>A0A081LD19</accession>
<comment type="caution">
    <text evidence="3">The sequence shown here is derived from an EMBL/GenBank/DDBJ whole genome shotgun (WGS) entry which is preliminary data.</text>
</comment>
<protein>
    <submittedName>
        <fullName evidence="3">Stage III sporulation protein AF</fullName>
    </submittedName>
</protein>
<dbReference type="Proteomes" id="UP000028091">
    <property type="component" value="Unassembled WGS sequence"/>
</dbReference>
<dbReference type="eggNOG" id="ENOG503322G">
    <property type="taxonomic scope" value="Bacteria"/>
</dbReference>
<keyword evidence="1" id="KW-0175">Coiled coil</keyword>